<feature type="binding site" evidence="4">
    <location>
        <begin position="22"/>
        <end position="29"/>
    </location>
    <ligand>
        <name>ATP</name>
        <dbReference type="ChEBI" id="CHEBI:30616"/>
    </ligand>
</feature>
<accession>A0A212J6Y8</accession>
<dbReference type="GO" id="GO:0005524">
    <property type="term" value="F:ATP binding"/>
    <property type="evidence" value="ECO:0007669"/>
    <property type="project" value="UniProtKB-UniRule"/>
</dbReference>
<evidence type="ECO:0000256" key="2">
    <source>
        <dbReference type="ARBA" id="ARBA00022840"/>
    </source>
</evidence>
<keyword evidence="2 4" id="KW-0067">ATP-binding</keyword>
<protein>
    <submittedName>
        <fullName evidence="7">Uncharacterized protein</fullName>
    </submittedName>
</protein>
<dbReference type="InterPro" id="IPR053930">
    <property type="entry name" value="RapZ-like_N"/>
</dbReference>
<dbReference type="Pfam" id="PF03668">
    <property type="entry name" value="RapZ-like_N"/>
    <property type="match status" value="1"/>
</dbReference>
<comment type="caution">
    <text evidence="4">Lacks conserved residue(s) required for the propagation of feature annotation.</text>
</comment>
<dbReference type="GO" id="GO:0005525">
    <property type="term" value="F:GTP binding"/>
    <property type="evidence" value="ECO:0007669"/>
    <property type="project" value="UniProtKB-UniRule"/>
</dbReference>
<dbReference type="Pfam" id="PF22740">
    <property type="entry name" value="PapZ_C"/>
    <property type="match status" value="1"/>
</dbReference>
<dbReference type="InterPro" id="IPR053931">
    <property type="entry name" value="RapZ_C"/>
</dbReference>
<gene>
    <name evidence="7" type="ORF">KL86DPRO_10828</name>
</gene>
<name>A0A212J6Y8_9DELT</name>
<dbReference type="InterPro" id="IPR005337">
    <property type="entry name" value="RapZ-like"/>
</dbReference>
<sequence>MNTTDLHDSAQQSEFPIIFVTGLSGAGKTTILNVFEDMRFFTMDGLPSTVISGITKVLNKDNLRDFKGLVIGVNLLHPDALALYDEAMDKLHKRGMSPGLLYVEAKPSVLMQRYATTRRPHPLENEGLGLEQALEEEHKRLALVREKADLIIDSSSYSIHDLRRVIQKKWETLRARSHSMKIHLISFGFKYGTPSEADMVYDLRFLPNPYFVPELRPMSGLDAPVADFLLGQDPGRAFVAKLAEFLLYLLPQFESEGRYRVTIAIGCTGGRHRSVAVTHALCTLLTENGFLVTTEHRHLELG</sequence>
<proteinExistence type="inferred from homology"/>
<dbReference type="NCBIfam" id="NF003828">
    <property type="entry name" value="PRK05416.1"/>
    <property type="match status" value="1"/>
</dbReference>
<evidence type="ECO:0000256" key="4">
    <source>
        <dbReference type="HAMAP-Rule" id="MF_00636"/>
    </source>
</evidence>
<dbReference type="EMBL" id="FLUQ01000001">
    <property type="protein sequence ID" value="SBV95193.1"/>
    <property type="molecule type" value="Genomic_DNA"/>
</dbReference>
<dbReference type="SUPFAM" id="SSF52540">
    <property type="entry name" value="P-loop containing nucleoside triphosphate hydrolases"/>
    <property type="match status" value="1"/>
</dbReference>
<keyword evidence="3 4" id="KW-0342">GTP-binding</keyword>
<evidence type="ECO:0000256" key="1">
    <source>
        <dbReference type="ARBA" id="ARBA00022741"/>
    </source>
</evidence>
<dbReference type="PANTHER" id="PTHR30448:SF0">
    <property type="entry name" value="RNASE ADAPTER PROTEIN RAPZ"/>
    <property type="match status" value="1"/>
</dbReference>
<feature type="domain" description="RapZ-like N-terminal" evidence="5">
    <location>
        <begin position="17"/>
        <end position="171"/>
    </location>
</feature>
<reference evidence="7" key="1">
    <citation type="submission" date="2016-04" db="EMBL/GenBank/DDBJ databases">
        <authorList>
            <person name="Evans L.H."/>
            <person name="Alamgir A."/>
            <person name="Owens N."/>
            <person name="Weber N.D."/>
            <person name="Virtaneva K."/>
            <person name="Barbian K."/>
            <person name="Babar A."/>
            <person name="Rosenke K."/>
        </authorList>
    </citation>
    <scope>NUCLEOTIDE SEQUENCE</scope>
    <source>
        <strain evidence="7">86</strain>
    </source>
</reference>
<dbReference type="PIRSF" id="PIRSF005052">
    <property type="entry name" value="P-loopkin"/>
    <property type="match status" value="1"/>
</dbReference>
<dbReference type="AlphaFoldDB" id="A0A212J6Y8"/>
<feature type="domain" description="RapZ C-terminal" evidence="6">
    <location>
        <begin position="180"/>
        <end position="300"/>
    </location>
</feature>
<evidence type="ECO:0000259" key="6">
    <source>
        <dbReference type="Pfam" id="PF22740"/>
    </source>
</evidence>
<dbReference type="PANTHER" id="PTHR30448">
    <property type="entry name" value="RNASE ADAPTER PROTEIN RAPZ"/>
    <property type="match status" value="1"/>
</dbReference>
<dbReference type="InterPro" id="IPR027417">
    <property type="entry name" value="P-loop_NTPase"/>
</dbReference>
<dbReference type="HAMAP" id="MF_00636">
    <property type="entry name" value="RapZ_like"/>
    <property type="match status" value="1"/>
</dbReference>
<keyword evidence="1 4" id="KW-0547">Nucleotide-binding</keyword>
<organism evidence="7">
    <name type="scientific">uncultured delta proteobacterium</name>
    <dbReference type="NCBI Taxonomy" id="34034"/>
    <lineage>
        <taxon>Bacteria</taxon>
        <taxon>Deltaproteobacteria</taxon>
        <taxon>environmental samples</taxon>
    </lineage>
</organism>
<evidence type="ECO:0000259" key="5">
    <source>
        <dbReference type="Pfam" id="PF03668"/>
    </source>
</evidence>
<evidence type="ECO:0000256" key="3">
    <source>
        <dbReference type="ARBA" id="ARBA00023134"/>
    </source>
</evidence>
<evidence type="ECO:0000313" key="7">
    <source>
        <dbReference type="EMBL" id="SBV95193.1"/>
    </source>
</evidence>